<organism evidence="1 2">
    <name type="scientific">Fervidobacterium islandicum</name>
    <dbReference type="NCBI Taxonomy" id="2423"/>
    <lineage>
        <taxon>Bacteria</taxon>
        <taxon>Thermotogati</taxon>
        <taxon>Thermotogota</taxon>
        <taxon>Thermotogae</taxon>
        <taxon>Thermotogales</taxon>
        <taxon>Fervidobacteriaceae</taxon>
        <taxon>Fervidobacterium</taxon>
    </lineage>
</organism>
<accession>A0AAI8CLV8</accession>
<dbReference type="RefSeq" id="WP_033191785.1">
    <property type="nucleotide sequence ID" value="NZ_CP014334.2"/>
</dbReference>
<gene>
    <name evidence="1" type="ORF">NA23_05320</name>
</gene>
<dbReference type="InterPro" id="IPR024220">
    <property type="entry name" value="DUF3780"/>
</dbReference>
<reference evidence="1 2" key="1">
    <citation type="journal article" date="2015" name="Stand. Genomic Sci.">
        <title>Genome sequence of a native-feather degrading extremely thermophilic Eubacterium, Fervidobacterium islandicum AW-1.</title>
        <authorList>
            <person name="Lee Y.J."/>
            <person name="Jeong H."/>
            <person name="Park G.S."/>
            <person name="Kwak Y."/>
            <person name="Lee S.J."/>
            <person name="Lee S.J."/>
            <person name="Park M.K."/>
            <person name="Kim J.Y."/>
            <person name="Kang H.K."/>
            <person name="Shin J.H."/>
            <person name="Lee D.W."/>
        </authorList>
    </citation>
    <scope>NUCLEOTIDE SEQUENCE [LARGE SCALE GENOMIC DNA]</scope>
    <source>
        <strain evidence="1 2">AW-1</strain>
    </source>
</reference>
<keyword evidence="2" id="KW-1185">Reference proteome</keyword>
<dbReference type="EMBL" id="CP014334">
    <property type="protein sequence ID" value="AMW32751.1"/>
    <property type="molecule type" value="Genomic_DNA"/>
</dbReference>
<dbReference type="AlphaFoldDB" id="A0AAI8CLV8"/>
<name>A0AAI8CLV8_FERIS</name>
<sequence>MSRMADKKNVYGFGFIPEESQHHFLVIIPRSTNGKVVIYERFKWQDGVEEQTIDPREDKPKVALSKHKWRLIEDTLKNEFNARLRKEKLPAGKWTVGQVPVHRLFGKEMVLLAWAIEDCDPSVIPTAIKNWLGLSPEERWWLFTMTNAATGGLNDKRGWRKAIRYALTENPVEETNKQLDIFDLLIQRKIDD</sequence>
<evidence type="ECO:0000313" key="2">
    <source>
        <dbReference type="Proteomes" id="UP000093740"/>
    </source>
</evidence>
<protein>
    <submittedName>
        <fullName evidence="1">DUF3780 domain-containing protein</fullName>
    </submittedName>
</protein>
<evidence type="ECO:0000313" key="1">
    <source>
        <dbReference type="EMBL" id="AMW32751.1"/>
    </source>
</evidence>
<proteinExistence type="predicted"/>
<dbReference type="Proteomes" id="UP000093740">
    <property type="component" value="Chromosome"/>
</dbReference>
<dbReference type="Pfam" id="PF12635">
    <property type="entry name" value="DUF3780"/>
    <property type="match status" value="1"/>
</dbReference>
<dbReference type="KEGG" id="fia:NA23_05320"/>